<comment type="subcellular location">
    <subcellularLocation>
        <location evidence="1">Membrane</location>
        <topology evidence="1">Multi-pass membrane protein</topology>
    </subcellularLocation>
</comment>
<keyword evidence="3 6" id="KW-0812">Transmembrane</keyword>
<reference evidence="7" key="1">
    <citation type="submission" date="2020-05" db="EMBL/GenBank/DDBJ databases">
        <authorList>
            <person name="Chiriac C."/>
            <person name="Salcher M."/>
            <person name="Ghai R."/>
            <person name="Kavagutti S V."/>
        </authorList>
    </citation>
    <scope>NUCLEOTIDE SEQUENCE</scope>
</reference>
<accession>A0A6J6CMK0</accession>
<dbReference type="PANTHER" id="PTHR10057">
    <property type="entry name" value="PERIPHERAL-TYPE BENZODIAZEPINE RECEPTOR"/>
    <property type="match status" value="1"/>
</dbReference>
<dbReference type="InterPro" id="IPR038330">
    <property type="entry name" value="TspO/MBR-related_sf"/>
</dbReference>
<dbReference type="GO" id="GO:0016020">
    <property type="term" value="C:membrane"/>
    <property type="evidence" value="ECO:0007669"/>
    <property type="project" value="UniProtKB-SubCell"/>
</dbReference>
<evidence type="ECO:0000256" key="3">
    <source>
        <dbReference type="ARBA" id="ARBA00022692"/>
    </source>
</evidence>
<evidence type="ECO:0000256" key="6">
    <source>
        <dbReference type="SAM" id="Phobius"/>
    </source>
</evidence>
<feature type="transmembrane region" description="Helical" evidence="6">
    <location>
        <begin position="135"/>
        <end position="154"/>
    </location>
</feature>
<name>A0A6J6CMK0_9ZZZZ</name>
<keyword evidence="4 6" id="KW-1133">Transmembrane helix</keyword>
<dbReference type="Pfam" id="PF03073">
    <property type="entry name" value="TspO_MBR"/>
    <property type="match status" value="1"/>
</dbReference>
<dbReference type="PANTHER" id="PTHR10057:SF0">
    <property type="entry name" value="TRANSLOCATOR PROTEIN"/>
    <property type="match status" value="1"/>
</dbReference>
<gene>
    <name evidence="7" type="ORF">UFOPK1506_00466</name>
</gene>
<evidence type="ECO:0000256" key="5">
    <source>
        <dbReference type="ARBA" id="ARBA00023136"/>
    </source>
</evidence>
<dbReference type="CDD" id="cd15904">
    <property type="entry name" value="TSPO_MBR"/>
    <property type="match status" value="1"/>
</dbReference>
<evidence type="ECO:0000256" key="2">
    <source>
        <dbReference type="ARBA" id="ARBA00007524"/>
    </source>
</evidence>
<evidence type="ECO:0000313" key="7">
    <source>
        <dbReference type="EMBL" id="CAB4551323.1"/>
    </source>
</evidence>
<proteinExistence type="inferred from homology"/>
<dbReference type="EMBL" id="CAEZSV010000063">
    <property type="protein sequence ID" value="CAB4551323.1"/>
    <property type="molecule type" value="Genomic_DNA"/>
</dbReference>
<feature type="transmembrane region" description="Helical" evidence="6">
    <location>
        <begin position="74"/>
        <end position="97"/>
    </location>
</feature>
<evidence type="ECO:0000256" key="4">
    <source>
        <dbReference type="ARBA" id="ARBA00022989"/>
    </source>
</evidence>
<keyword evidence="5 6" id="KW-0472">Membrane</keyword>
<dbReference type="AlphaFoldDB" id="A0A6J6CMK0"/>
<feature type="transmembrane region" description="Helical" evidence="6">
    <location>
        <begin position="7"/>
        <end position="27"/>
    </location>
</feature>
<dbReference type="GO" id="GO:0033013">
    <property type="term" value="P:tetrapyrrole metabolic process"/>
    <property type="evidence" value="ECO:0007669"/>
    <property type="project" value="UniProtKB-ARBA"/>
</dbReference>
<feature type="transmembrane region" description="Helical" evidence="6">
    <location>
        <begin position="47"/>
        <end position="67"/>
    </location>
</feature>
<organism evidence="7">
    <name type="scientific">freshwater metagenome</name>
    <dbReference type="NCBI Taxonomy" id="449393"/>
    <lineage>
        <taxon>unclassified sequences</taxon>
        <taxon>metagenomes</taxon>
        <taxon>ecological metagenomes</taxon>
    </lineage>
</organism>
<sequence>MESWRTVAAVAGVVLVAVYAIGSGFWVNSNPGWYYSLNRPSWQPPSWIFGIIWPYNFIMLGVASFVVSRNLSRTLVLTWLAFFALSVSAALLWSYLFYSPHNLVGAAIALVTAAILTLPITIITFRASIGYGLALLPYQIWVAIASSLAVGYAIKN</sequence>
<comment type="similarity">
    <text evidence="2">Belongs to the TspO/BZRP family.</text>
</comment>
<evidence type="ECO:0000256" key="1">
    <source>
        <dbReference type="ARBA" id="ARBA00004141"/>
    </source>
</evidence>
<dbReference type="InterPro" id="IPR004307">
    <property type="entry name" value="TspO_MBR"/>
</dbReference>
<protein>
    <submittedName>
        <fullName evidence="7">Unannotated protein</fullName>
    </submittedName>
</protein>
<feature type="transmembrane region" description="Helical" evidence="6">
    <location>
        <begin position="103"/>
        <end position="123"/>
    </location>
</feature>
<dbReference type="Gene3D" id="1.20.1260.100">
    <property type="entry name" value="TspO/MBR protein"/>
    <property type="match status" value="1"/>
</dbReference>